<name>A0A1L8RCN9_9ENTE</name>
<dbReference type="InterPro" id="IPR001387">
    <property type="entry name" value="Cro/C1-type_HTH"/>
</dbReference>
<feature type="domain" description="HTH cro/C1-type" evidence="1">
    <location>
        <begin position="6"/>
        <end position="60"/>
    </location>
</feature>
<dbReference type="Proteomes" id="UP000181884">
    <property type="component" value="Unassembled WGS sequence"/>
</dbReference>
<dbReference type="AlphaFoldDB" id="A0A1L8RCN9"/>
<dbReference type="Gene3D" id="1.10.260.40">
    <property type="entry name" value="lambda repressor-like DNA-binding domains"/>
    <property type="match status" value="1"/>
</dbReference>
<proteinExistence type="predicted"/>
<accession>A0A1L8RCN9</accession>
<evidence type="ECO:0000313" key="3">
    <source>
        <dbReference type="Proteomes" id="UP000181884"/>
    </source>
</evidence>
<dbReference type="CDD" id="cd00093">
    <property type="entry name" value="HTH_XRE"/>
    <property type="match status" value="1"/>
</dbReference>
<dbReference type="EMBL" id="JXKH01000009">
    <property type="protein sequence ID" value="OJG17452.1"/>
    <property type="molecule type" value="Genomic_DNA"/>
</dbReference>
<reference evidence="2 3" key="1">
    <citation type="submission" date="2014-12" db="EMBL/GenBank/DDBJ databases">
        <title>Draft genome sequences of 29 type strains of Enterococci.</title>
        <authorList>
            <person name="Zhong Z."/>
            <person name="Sun Z."/>
            <person name="Liu W."/>
            <person name="Zhang W."/>
            <person name="Zhang H."/>
        </authorList>
    </citation>
    <scope>NUCLEOTIDE SEQUENCE [LARGE SCALE GENOMIC DNA]</scope>
    <source>
        <strain evidence="2 3">DSM 17029</strain>
    </source>
</reference>
<evidence type="ECO:0000313" key="2">
    <source>
        <dbReference type="EMBL" id="OJG17452.1"/>
    </source>
</evidence>
<organism evidence="2 3">
    <name type="scientific">Enterococcus canis</name>
    <dbReference type="NCBI Taxonomy" id="214095"/>
    <lineage>
        <taxon>Bacteria</taxon>
        <taxon>Bacillati</taxon>
        <taxon>Bacillota</taxon>
        <taxon>Bacilli</taxon>
        <taxon>Lactobacillales</taxon>
        <taxon>Enterococcaceae</taxon>
        <taxon>Enterococcus</taxon>
    </lineage>
</organism>
<dbReference type="PROSITE" id="PS50943">
    <property type="entry name" value="HTH_CROC1"/>
    <property type="match status" value="1"/>
</dbReference>
<dbReference type="SUPFAM" id="SSF47413">
    <property type="entry name" value="lambda repressor-like DNA-binding domains"/>
    <property type="match status" value="1"/>
</dbReference>
<dbReference type="GO" id="GO:0003677">
    <property type="term" value="F:DNA binding"/>
    <property type="evidence" value="ECO:0007669"/>
    <property type="project" value="InterPro"/>
</dbReference>
<keyword evidence="3" id="KW-1185">Reference proteome</keyword>
<comment type="caution">
    <text evidence="2">The sequence shown here is derived from an EMBL/GenBank/DDBJ whole genome shotgun (WGS) entry which is preliminary data.</text>
</comment>
<gene>
    <name evidence="2" type="ORF">RU97_GL002623</name>
</gene>
<protein>
    <recommendedName>
        <fullName evidence="1">HTH cro/C1-type domain-containing protein</fullName>
    </recommendedName>
</protein>
<dbReference type="InterPro" id="IPR010982">
    <property type="entry name" value="Lambda_DNA-bd_dom_sf"/>
</dbReference>
<sequence length="419" mass="49149">MIGILIKFKRLVVGYDMKKFADSEHISVAHLSNIEKGRRCPSIELLLSLEARYSMKINFVEQDSPQTIKELQESFQALYRGDYVQFEHVREKLLRKELSIDAYFILELLGSIVKPEIFEDKKVIRFLDQILEKEACSESVKEAIYIYEIISANFNREIFQAIEICQIAIENNKSSENRAYLSILMLLFQWETGMRSQLLKELPEKRDLVHSVSHKDYFIDMWNYLYGQCMLYYGFTNEATHFLEKIVSKTIYTTDSEGFIRQCISKILLFSYTTSSTINKEEILEDISVNIANPHFTKEIEPYIYTFATVLIEQGKCDKAINLISKIEQRTTKKRKHPNQLFYEFMLNFHNKQHARCLALSEDYFLDEGNVANNPFQGVDICKMMIQIYEKKKQYKNATNWGKRAIKISNTYFGCKSLA</sequence>
<evidence type="ECO:0000259" key="1">
    <source>
        <dbReference type="PROSITE" id="PS50943"/>
    </source>
</evidence>
<dbReference type="Gene3D" id="1.25.40.10">
    <property type="entry name" value="Tetratricopeptide repeat domain"/>
    <property type="match status" value="1"/>
</dbReference>
<dbReference type="InterPro" id="IPR011990">
    <property type="entry name" value="TPR-like_helical_dom_sf"/>
</dbReference>